<keyword evidence="1" id="KW-1133">Transmembrane helix</keyword>
<accession>A0AAV2WFW9</accession>
<feature type="transmembrane region" description="Helical" evidence="1">
    <location>
        <begin position="41"/>
        <end position="61"/>
    </location>
</feature>
<dbReference type="AlphaFoldDB" id="A0AAV2WFW9"/>
<proteinExistence type="predicted"/>
<gene>
    <name evidence="2" type="ORF">BN1047_00478</name>
</gene>
<dbReference type="EMBL" id="LK021337">
    <property type="protein sequence ID" value="CDQ42623.1"/>
    <property type="molecule type" value="Genomic_DNA"/>
</dbReference>
<feature type="transmembrane region" description="Helical" evidence="1">
    <location>
        <begin position="136"/>
        <end position="154"/>
    </location>
</feature>
<reference evidence="2" key="2">
    <citation type="submission" date="2015-09" db="EMBL/GenBank/DDBJ databases">
        <title>Draft genome sequence of Mycobacterium neoaurum DSM 44074.</title>
        <authorList>
            <person name="Croce O."/>
            <person name="Robert C."/>
            <person name="Raoult D."/>
            <person name="Drancourt M."/>
        </authorList>
    </citation>
    <scope>NUCLEOTIDE SEQUENCE</scope>
    <source>
        <strain evidence="2">DSM 44074</strain>
    </source>
</reference>
<dbReference type="RefSeq" id="WP_030134158.1">
    <property type="nucleotide sequence ID" value="NZ_LK021337.1"/>
</dbReference>
<evidence type="ECO:0000313" key="3">
    <source>
        <dbReference type="Proteomes" id="UP000028864"/>
    </source>
</evidence>
<name>A0AAV2WFW9_MYCNE</name>
<feature type="transmembrane region" description="Helical" evidence="1">
    <location>
        <begin position="18"/>
        <end position="35"/>
    </location>
</feature>
<evidence type="ECO:0000313" key="2">
    <source>
        <dbReference type="EMBL" id="CDQ42623.1"/>
    </source>
</evidence>
<feature type="transmembrane region" description="Helical" evidence="1">
    <location>
        <begin position="113"/>
        <end position="131"/>
    </location>
</feature>
<protein>
    <submittedName>
        <fullName evidence="2">ABC transporter membrane protein</fullName>
    </submittedName>
</protein>
<feature type="transmembrane region" description="Helical" evidence="1">
    <location>
        <begin position="174"/>
        <end position="195"/>
    </location>
</feature>
<keyword evidence="1" id="KW-0812">Transmembrane</keyword>
<dbReference type="Proteomes" id="UP000028864">
    <property type="component" value="Unassembled WGS sequence"/>
</dbReference>
<keyword evidence="1" id="KW-0472">Membrane</keyword>
<reference evidence="2" key="1">
    <citation type="submission" date="2014-05" db="EMBL/GenBank/DDBJ databases">
        <authorList>
            <person name="Urmite Genomes"/>
        </authorList>
    </citation>
    <scope>NUCLEOTIDE SEQUENCE</scope>
    <source>
        <strain evidence="2">DSM 44074</strain>
    </source>
</reference>
<feature type="transmembrane region" description="Helical" evidence="1">
    <location>
        <begin position="202"/>
        <end position="220"/>
    </location>
</feature>
<sequence length="225" mass="23149">MIGALEAEVRKLATTRSALWLTLPVAVLALGLAAMSKDPLLGVANFGVPVLMILSALTVTGEYRTAMIRTTFLATPRRHRVLAAKALVTAAFSAVVAAAMTAGSIVIAGSGRWASVGAIAFYAATGALLAIGVGALLRYTAAAVAMLLLVPFVVEPMLSVNTDIGDTVGPLLPFVNAAAFTGASIFGFLHSFSMWWGPEGSALYFGGVALVVFAAAVVVVDRRDP</sequence>
<evidence type="ECO:0000256" key="1">
    <source>
        <dbReference type="SAM" id="Phobius"/>
    </source>
</evidence>
<organism evidence="2 3">
    <name type="scientific">Mycolicibacterium neoaurum</name>
    <name type="common">Mycobacterium neoaurum</name>
    <dbReference type="NCBI Taxonomy" id="1795"/>
    <lineage>
        <taxon>Bacteria</taxon>
        <taxon>Bacillati</taxon>
        <taxon>Actinomycetota</taxon>
        <taxon>Actinomycetes</taxon>
        <taxon>Mycobacteriales</taxon>
        <taxon>Mycobacteriaceae</taxon>
        <taxon>Mycolicibacterium</taxon>
    </lineage>
</organism>
<feature type="transmembrane region" description="Helical" evidence="1">
    <location>
        <begin position="82"/>
        <end position="107"/>
    </location>
</feature>